<sequence>MRRRGRRLRVGVAEGPASPPHDVRSSRVALVVGLRRHSVEQPWSSVASSGAVGEADRREGGERGDGVAREERREGAARGSGARTKGHRRRRRRR</sequence>
<proteinExistence type="predicted"/>
<accession>A0A0A9DXB8</accession>
<feature type="region of interest" description="Disordered" evidence="1">
    <location>
        <begin position="37"/>
        <end position="94"/>
    </location>
</feature>
<evidence type="ECO:0000313" key="2">
    <source>
        <dbReference type="EMBL" id="JAD93184.1"/>
    </source>
</evidence>
<name>A0A0A9DXB8_ARUDO</name>
<dbReference type="EMBL" id="GBRH01204711">
    <property type="protein sequence ID" value="JAD93184.1"/>
    <property type="molecule type" value="Transcribed_RNA"/>
</dbReference>
<feature type="compositionally biased region" description="Basic residues" evidence="1">
    <location>
        <begin position="84"/>
        <end position="94"/>
    </location>
</feature>
<feature type="region of interest" description="Disordered" evidence="1">
    <location>
        <begin position="1"/>
        <end position="25"/>
    </location>
</feature>
<evidence type="ECO:0000256" key="1">
    <source>
        <dbReference type="SAM" id="MobiDB-lite"/>
    </source>
</evidence>
<dbReference type="AlphaFoldDB" id="A0A0A9DXB8"/>
<feature type="compositionally biased region" description="Basic and acidic residues" evidence="1">
    <location>
        <begin position="54"/>
        <end position="76"/>
    </location>
</feature>
<protein>
    <submittedName>
        <fullName evidence="2">Uncharacterized protein</fullName>
    </submittedName>
</protein>
<organism evidence="2">
    <name type="scientific">Arundo donax</name>
    <name type="common">Giant reed</name>
    <name type="synonym">Donax arundinaceus</name>
    <dbReference type="NCBI Taxonomy" id="35708"/>
    <lineage>
        <taxon>Eukaryota</taxon>
        <taxon>Viridiplantae</taxon>
        <taxon>Streptophyta</taxon>
        <taxon>Embryophyta</taxon>
        <taxon>Tracheophyta</taxon>
        <taxon>Spermatophyta</taxon>
        <taxon>Magnoliopsida</taxon>
        <taxon>Liliopsida</taxon>
        <taxon>Poales</taxon>
        <taxon>Poaceae</taxon>
        <taxon>PACMAD clade</taxon>
        <taxon>Arundinoideae</taxon>
        <taxon>Arundineae</taxon>
        <taxon>Arundo</taxon>
    </lineage>
</organism>
<reference evidence="2" key="2">
    <citation type="journal article" date="2015" name="Data Brief">
        <title>Shoot transcriptome of the giant reed, Arundo donax.</title>
        <authorList>
            <person name="Barrero R.A."/>
            <person name="Guerrero F.D."/>
            <person name="Moolhuijzen P."/>
            <person name="Goolsby J.A."/>
            <person name="Tidwell J."/>
            <person name="Bellgard S.E."/>
            <person name="Bellgard M.I."/>
        </authorList>
    </citation>
    <scope>NUCLEOTIDE SEQUENCE</scope>
    <source>
        <tissue evidence="2">Shoot tissue taken approximately 20 cm above the soil surface</tissue>
    </source>
</reference>
<feature type="compositionally biased region" description="Low complexity" evidence="1">
    <location>
        <begin position="44"/>
        <end position="53"/>
    </location>
</feature>
<reference evidence="2" key="1">
    <citation type="submission" date="2014-09" db="EMBL/GenBank/DDBJ databases">
        <authorList>
            <person name="Magalhaes I.L.F."/>
            <person name="Oliveira U."/>
            <person name="Santos F.R."/>
            <person name="Vidigal T.H.D.A."/>
            <person name="Brescovit A.D."/>
            <person name="Santos A.J."/>
        </authorList>
    </citation>
    <scope>NUCLEOTIDE SEQUENCE</scope>
    <source>
        <tissue evidence="2">Shoot tissue taken approximately 20 cm above the soil surface</tissue>
    </source>
</reference>